<keyword evidence="1" id="KW-0805">Transcription regulation</keyword>
<keyword evidence="3" id="KW-0804">Transcription</keyword>
<dbReference type="EMBL" id="JBHMBS010000003">
    <property type="protein sequence ID" value="MFB9675477.1"/>
    <property type="molecule type" value="Genomic_DNA"/>
</dbReference>
<organism evidence="6 7">
    <name type="scientific">Streptosporangium vulgare</name>
    <dbReference type="NCBI Taxonomy" id="46190"/>
    <lineage>
        <taxon>Bacteria</taxon>
        <taxon>Bacillati</taxon>
        <taxon>Actinomycetota</taxon>
        <taxon>Actinomycetes</taxon>
        <taxon>Streptosporangiales</taxon>
        <taxon>Streptosporangiaceae</taxon>
        <taxon>Streptosporangium</taxon>
    </lineage>
</organism>
<evidence type="ECO:0000259" key="5">
    <source>
        <dbReference type="PROSITE" id="PS50977"/>
    </source>
</evidence>
<dbReference type="PANTHER" id="PTHR30055">
    <property type="entry name" value="HTH-TYPE TRANSCRIPTIONAL REGULATOR RUTR"/>
    <property type="match status" value="1"/>
</dbReference>
<evidence type="ECO:0000256" key="4">
    <source>
        <dbReference type="PROSITE-ProRule" id="PRU00335"/>
    </source>
</evidence>
<accession>A0ABV5T8T8</accession>
<evidence type="ECO:0000256" key="2">
    <source>
        <dbReference type="ARBA" id="ARBA00023125"/>
    </source>
</evidence>
<reference evidence="6 7" key="1">
    <citation type="submission" date="2024-09" db="EMBL/GenBank/DDBJ databases">
        <authorList>
            <person name="Sun Q."/>
            <person name="Mori K."/>
        </authorList>
    </citation>
    <scope>NUCLEOTIDE SEQUENCE [LARGE SCALE GENOMIC DNA]</scope>
    <source>
        <strain evidence="6 7">JCM 3028</strain>
    </source>
</reference>
<dbReference type="RefSeq" id="WP_344744365.1">
    <property type="nucleotide sequence ID" value="NZ_BAAAWW010000043.1"/>
</dbReference>
<name>A0ABV5T8T8_9ACTN</name>
<keyword evidence="2 4" id="KW-0238">DNA-binding</keyword>
<dbReference type="InterPro" id="IPR001647">
    <property type="entry name" value="HTH_TetR"/>
</dbReference>
<keyword evidence="7" id="KW-1185">Reference proteome</keyword>
<dbReference type="Pfam" id="PF13305">
    <property type="entry name" value="TetR_C_33"/>
    <property type="match status" value="1"/>
</dbReference>
<sequence length="237" mass="24939">MSTSTGTEGPTRRERLRRQTIDEIKQRAFELLDTGGTNDVSIASVGKAMGMSPPALYRYFPSREALLEALVVDAYTDLGATVAAAARDGAGQDARSRVALMVQAWRRWALALPRRYAMLFSDRSPAGQDAPEGVAAVNEGMLPLVIALQEIASPSSADGTPLDESLLRWGQAIGAPADITPAALRLGVLCWSRVHGLVSLEIAGAFDSMGMDAGLLLAEEIEAVVDTAGGRSSGGRG</sequence>
<dbReference type="SUPFAM" id="SSF48498">
    <property type="entry name" value="Tetracyclin repressor-like, C-terminal domain"/>
    <property type="match status" value="1"/>
</dbReference>
<dbReference type="InterPro" id="IPR009057">
    <property type="entry name" value="Homeodomain-like_sf"/>
</dbReference>
<dbReference type="PANTHER" id="PTHR30055:SF243">
    <property type="entry name" value="HTH-TYPE TRANSCRIPTIONAL REGULATOR RV1816"/>
    <property type="match status" value="1"/>
</dbReference>
<evidence type="ECO:0000313" key="7">
    <source>
        <dbReference type="Proteomes" id="UP001589610"/>
    </source>
</evidence>
<gene>
    <name evidence="6" type="ORF">ACFFRH_08255</name>
</gene>
<evidence type="ECO:0000313" key="6">
    <source>
        <dbReference type="EMBL" id="MFB9675477.1"/>
    </source>
</evidence>
<dbReference type="InterPro" id="IPR025996">
    <property type="entry name" value="MT1864/Rv1816-like_C"/>
</dbReference>
<dbReference type="Pfam" id="PF00440">
    <property type="entry name" value="TetR_N"/>
    <property type="match status" value="1"/>
</dbReference>
<feature type="DNA-binding region" description="H-T-H motif" evidence="4">
    <location>
        <begin position="41"/>
        <end position="60"/>
    </location>
</feature>
<evidence type="ECO:0000256" key="1">
    <source>
        <dbReference type="ARBA" id="ARBA00023015"/>
    </source>
</evidence>
<evidence type="ECO:0000256" key="3">
    <source>
        <dbReference type="ARBA" id="ARBA00023163"/>
    </source>
</evidence>
<protein>
    <submittedName>
        <fullName evidence="6">TetR/AcrR family transcriptional regulator</fullName>
    </submittedName>
</protein>
<dbReference type="InterPro" id="IPR050109">
    <property type="entry name" value="HTH-type_TetR-like_transc_reg"/>
</dbReference>
<proteinExistence type="predicted"/>
<dbReference type="Proteomes" id="UP001589610">
    <property type="component" value="Unassembled WGS sequence"/>
</dbReference>
<dbReference type="PROSITE" id="PS50977">
    <property type="entry name" value="HTH_TETR_2"/>
    <property type="match status" value="1"/>
</dbReference>
<feature type="domain" description="HTH tetR-type" evidence="5">
    <location>
        <begin position="18"/>
        <end position="78"/>
    </location>
</feature>
<comment type="caution">
    <text evidence="6">The sequence shown here is derived from an EMBL/GenBank/DDBJ whole genome shotgun (WGS) entry which is preliminary data.</text>
</comment>
<dbReference type="InterPro" id="IPR036271">
    <property type="entry name" value="Tet_transcr_reg_TetR-rel_C_sf"/>
</dbReference>
<dbReference type="SUPFAM" id="SSF46689">
    <property type="entry name" value="Homeodomain-like"/>
    <property type="match status" value="1"/>
</dbReference>
<dbReference type="Gene3D" id="1.10.357.10">
    <property type="entry name" value="Tetracycline Repressor, domain 2"/>
    <property type="match status" value="1"/>
</dbReference>